<reference evidence="1 2" key="1">
    <citation type="submission" date="2017-03" db="EMBL/GenBank/DDBJ databases">
        <title>Foreign affairs: Plasmid Transfer between Roseobacters and Rhizobia.</title>
        <authorList>
            <person name="Bartling P."/>
            <person name="Bunk B."/>
            <person name="Overmann J."/>
            <person name="Brinkmann H."/>
            <person name="Petersen J."/>
        </authorList>
    </citation>
    <scope>NUCLEOTIDE SEQUENCE [LARGE SCALE GENOMIC DNA]</scope>
    <source>
        <strain evidence="1 2">MACL11</strain>
        <plasmid evidence="2">Plasmid pmm170</plasmid>
    </source>
</reference>
<geneLocation type="plasmid" evidence="2">
    <name>pmm170</name>
</geneLocation>
<proteinExistence type="predicted"/>
<keyword evidence="2" id="KW-1185">Reference proteome</keyword>
<dbReference type="InterPro" id="IPR016162">
    <property type="entry name" value="Ald_DH_N"/>
</dbReference>
<dbReference type="AlphaFoldDB" id="A0A1U9ZA28"/>
<dbReference type="Proteomes" id="UP000191135">
    <property type="component" value="Plasmid pMM170"/>
</dbReference>
<dbReference type="Gene3D" id="3.40.605.10">
    <property type="entry name" value="Aldehyde Dehydrogenase, Chain A, domain 1"/>
    <property type="match status" value="1"/>
</dbReference>
<dbReference type="KEGG" id="mmed:Mame_05253"/>
<protein>
    <submittedName>
        <fullName evidence="1">Uncharacterized protein</fullName>
    </submittedName>
</protein>
<dbReference type="RefSeq" id="WP_018067164.1">
    <property type="nucleotide sequence ID" value="NZ_AQWH01000034.1"/>
</dbReference>
<keyword evidence="1" id="KW-0614">Plasmid</keyword>
<name>A0A1U9ZA28_9HYPH</name>
<evidence type="ECO:0000313" key="1">
    <source>
        <dbReference type="EMBL" id="AQZ54544.1"/>
    </source>
</evidence>
<dbReference type="EMBL" id="CP020333">
    <property type="protein sequence ID" value="AQZ54544.1"/>
    <property type="molecule type" value="Genomic_DNA"/>
</dbReference>
<accession>A0A1U9ZA28</accession>
<evidence type="ECO:0000313" key="2">
    <source>
        <dbReference type="Proteomes" id="UP000191135"/>
    </source>
</evidence>
<gene>
    <name evidence="1" type="ORF">Mame_05253</name>
</gene>
<dbReference type="GO" id="GO:0016491">
    <property type="term" value="F:oxidoreductase activity"/>
    <property type="evidence" value="ECO:0007669"/>
    <property type="project" value="InterPro"/>
</dbReference>
<sequence>MEGRKSGFDPHDRHLVASKWVTAEAAFRSEPVCGDALDVGATSVGIMAIRRFQRPVSYPNLPAALMPAGWQ</sequence>
<organism evidence="1 2">
    <name type="scientific">Martelella mediterranea DSM 17316</name>
    <dbReference type="NCBI Taxonomy" id="1122214"/>
    <lineage>
        <taxon>Bacteria</taxon>
        <taxon>Pseudomonadati</taxon>
        <taxon>Pseudomonadota</taxon>
        <taxon>Alphaproteobacteria</taxon>
        <taxon>Hyphomicrobiales</taxon>
        <taxon>Aurantimonadaceae</taxon>
        <taxon>Martelella</taxon>
    </lineage>
</organism>